<evidence type="ECO:0000256" key="2">
    <source>
        <dbReference type="ARBA" id="ARBA00022475"/>
    </source>
</evidence>
<dbReference type="InterPro" id="IPR051050">
    <property type="entry name" value="Lipid_II_flippase_MurJ/MviN"/>
</dbReference>
<dbReference type="Proteomes" id="UP000823858">
    <property type="component" value="Unassembled WGS sequence"/>
</dbReference>
<name>A0A9D2QFZ3_9CORY</name>
<keyword evidence="2" id="KW-1003">Cell membrane</keyword>
<organism evidence="10 11">
    <name type="scientific">Candidatus Corynebacterium faecigallinarum</name>
    <dbReference type="NCBI Taxonomy" id="2838528"/>
    <lineage>
        <taxon>Bacteria</taxon>
        <taxon>Bacillati</taxon>
        <taxon>Actinomycetota</taxon>
        <taxon>Actinomycetes</taxon>
        <taxon>Mycobacteriales</taxon>
        <taxon>Corynebacteriaceae</taxon>
        <taxon>Corynebacterium</taxon>
    </lineage>
</organism>
<dbReference type="InterPro" id="IPR004268">
    <property type="entry name" value="MurJ"/>
</dbReference>
<evidence type="ECO:0000256" key="1">
    <source>
        <dbReference type="ARBA" id="ARBA00004651"/>
    </source>
</evidence>
<feature type="compositionally biased region" description="Gly residues" evidence="8">
    <location>
        <begin position="18"/>
        <end position="31"/>
    </location>
</feature>
<protein>
    <submittedName>
        <fullName evidence="10">Murein biosynthesis protein MurJ</fullName>
    </submittedName>
</protein>
<feature type="transmembrane region" description="Helical" evidence="9">
    <location>
        <begin position="293"/>
        <end position="314"/>
    </location>
</feature>
<feature type="transmembrane region" description="Helical" evidence="9">
    <location>
        <begin position="254"/>
        <end position="273"/>
    </location>
</feature>
<feature type="compositionally biased region" description="Low complexity" evidence="8">
    <location>
        <begin position="54"/>
        <end position="67"/>
    </location>
</feature>
<keyword evidence="4" id="KW-0133">Cell shape</keyword>
<keyword evidence="5" id="KW-0573">Peptidoglycan synthesis</keyword>
<feature type="region of interest" description="Disordered" evidence="8">
    <location>
        <begin position="1104"/>
        <end position="1125"/>
    </location>
</feature>
<feature type="compositionally biased region" description="Gly residues" evidence="8">
    <location>
        <begin position="68"/>
        <end position="79"/>
    </location>
</feature>
<feature type="transmembrane region" description="Helical" evidence="9">
    <location>
        <begin position="583"/>
        <end position="607"/>
    </location>
</feature>
<dbReference type="CDD" id="cd13123">
    <property type="entry name" value="MATE_MurJ_like"/>
    <property type="match status" value="1"/>
</dbReference>
<feature type="compositionally biased region" description="Polar residues" evidence="8">
    <location>
        <begin position="983"/>
        <end position="994"/>
    </location>
</feature>
<feature type="transmembrane region" description="Helical" evidence="9">
    <location>
        <begin position="485"/>
        <end position="508"/>
    </location>
</feature>
<feature type="region of interest" description="Disordered" evidence="8">
    <location>
        <begin position="970"/>
        <end position="995"/>
    </location>
</feature>
<proteinExistence type="predicted"/>
<comment type="caution">
    <text evidence="10">The sequence shown here is derived from an EMBL/GenBank/DDBJ whole genome shotgun (WGS) entry which is preliminary data.</text>
</comment>
<feature type="compositionally biased region" description="Basic and acidic residues" evidence="8">
    <location>
        <begin position="32"/>
        <end position="52"/>
    </location>
</feature>
<feature type="region of interest" description="Disordered" evidence="8">
    <location>
        <begin position="1"/>
        <end position="95"/>
    </location>
</feature>
<dbReference type="GO" id="GO:0034204">
    <property type="term" value="P:lipid translocation"/>
    <property type="evidence" value="ECO:0007669"/>
    <property type="project" value="TreeGrafter"/>
</dbReference>
<feature type="transmembrane region" description="Helical" evidence="9">
    <location>
        <begin position="334"/>
        <end position="354"/>
    </location>
</feature>
<feature type="transmembrane region" description="Helical" evidence="9">
    <location>
        <begin position="145"/>
        <end position="164"/>
    </location>
</feature>
<dbReference type="Gene3D" id="3.30.200.20">
    <property type="entry name" value="Phosphorylase Kinase, domain 1"/>
    <property type="match status" value="1"/>
</dbReference>
<dbReference type="GO" id="GO:0009252">
    <property type="term" value="P:peptidoglycan biosynthetic process"/>
    <property type="evidence" value="ECO:0007669"/>
    <property type="project" value="UniProtKB-KW"/>
</dbReference>
<feature type="transmembrane region" description="Helical" evidence="9">
    <location>
        <begin position="550"/>
        <end position="571"/>
    </location>
</feature>
<feature type="transmembrane region" description="Helical" evidence="9">
    <location>
        <begin position="939"/>
        <end position="963"/>
    </location>
</feature>
<dbReference type="Gene3D" id="1.10.510.10">
    <property type="entry name" value="Transferase(Phosphotransferase) domain 1"/>
    <property type="match status" value="1"/>
</dbReference>
<dbReference type="GO" id="GO:0005886">
    <property type="term" value="C:plasma membrane"/>
    <property type="evidence" value="ECO:0007669"/>
    <property type="project" value="UniProtKB-SubCell"/>
</dbReference>
<dbReference type="PRINTS" id="PR01806">
    <property type="entry name" value="VIRFACTRMVIN"/>
</dbReference>
<evidence type="ECO:0000256" key="6">
    <source>
        <dbReference type="ARBA" id="ARBA00022989"/>
    </source>
</evidence>
<feature type="transmembrane region" description="Helical" evidence="9">
    <location>
        <begin position="453"/>
        <end position="473"/>
    </location>
</feature>
<evidence type="ECO:0000256" key="3">
    <source>
        <dbReference type="ARBA" id="ARBA00022692"/>
    </source>
</evidence>
<keyword evidence="6 9" id="KW-1133">Transmembrane helix</keyword>
<evidence type="ECO:0000256" key="8">
    <source>
        <dbReference type="SAM" id="MobiDB-lite"/>
    </source>
</evidence>
<keyword evidence="7 9" id="KW-0472">Membrane</keyword>
<dbReference type="GO" id="GO:0015648">
    <property type="term" value="F:lipid-linked peptidoglycan transporter activity"/>
    <property type="evidence" value="ECO:0007669"/>
    <property type="project" value="TreeGrafter"/>
</dbReference>
<dbReference type="PANTHER" id="PTHR47019">
    <property type="entry name" value="LIPID II FLIPPASE MURJ"/>
    <property type="match status" value="1"/>
</dbReference>
<dbReference type="AlphaFoldDB" id="A0A9D2QFZ3"/>
<feature type="transmembrane region" description="Helical" evidence="9">
    <location>
        <begin position="222"/>
        <end position="242"/>
    </location>
</feature>
<evidence type="ECO:0000313" key="11">
    <source>
        <dbReference type="Proteomes" id="UP000823858"/>
    </source>
</evidence>
<feature type="transmembrane region" description="Helical" evidence="9">
    <location>
        <begin position="417"/>
        <end position="441"/>
    </location>
</feature>
<dbReference type="GO" id="GO:0008360">
    <property type="term" value="P:regulation of cell shape"/>
    <property type="evidence" value="ECO:0007669"/>
    <property type="project" value="UniProtKB-KW"/>
</dbReference>
<dbReference type="EMBL" id="DWVP01000023">
    <property type="protein sequence ID" value="HJC85855.1"/>
    <property type="molecule type" value="Genomic_DNA"/>
</dbReference>
<feature type="compositionally biased region" description="Low complexity" evidence="8">
    <location>
        <begin position="7"/>
        <end position="17"/>
    </location>
</feature>
<reference evidence="10" key="1">
    <citation type="journal article" date="2021" name="PeerJ">
        <title>Extensive microbial diversity within the chicken gut microbiome revealed by metagenomics and culture.</title>
        <authorList>
            <person name="Gilroy R."/>
            <person name="Ravi A."/>
            <person name="Getino M."/>
            <person name="Pursley I."/>
            <person name="Horton D.L."/>
            <person name="Alikhan N.F."/>
            <person name="Baker D."/>
            <person name="Gharbi K."/>
            <person name="Hall N."/>
            <person name="Watson M."/>
            <person name="Adriaenssens E.M."/>
            <person name="Foster-Nyarko E."/>
            <person name="Jarju S."/>
            <person name="Secka A."/>
            <person name="Antonio M."/>
            <person name="Oren A."/>
            <person name="Chaudhuri R.R."/>
            <person name="La Ragione R."/>
            <person name="Hildebrand F."/>
            <person name="Pallen M.J."/>
        </authorList>
    </citation>
    <scope>NUCLEOTIDE SEQUENCE</scope>
    <source>
        <strain evidence="10">ChiHjej13B12-4958</strain>
    </source>
</reference>
<gene>
    <name evidence="10" type="ORF">H9751_10005</name>
</gene>
<feature type="compositionally biased region" description="Polar residues" evidence="8">
    <location>
        <begin position="1104"/>
        <end position="1113"/>
    </location>
</feature>
<reference evidence="10" key="2">
    <citation type="submission" date="2021-04" db="EMBL/GenBank/DDBJ databases">
        <authorList>
            <person name="Gilroy R."/>
        </authorList>
    </citation>
    <scope>NUCLEOTIDE SEQUENCE</scope>
    <source>
        <strain evidence="10">ChiHjej13B12-4958</strain>
    </source>
</reference>
<sequence>MPPAKVPAPKKAAPGQRAGTGTGGVAGGGASGEDHSHLDRSPAERAATDPRLRASGSDAATLTASGSGSAGASGSGATGADGTVDNEGSAVTQASDTDVVSATGSMAIATLLSRITGFLRTVLIGSALGAEIASAFNTANTLPNLITELVLGAVLTSLVVPLLVRAEKEDPDRGAAFIRRLLTITFTLMMTVTVIAVIAAPLLTRVSLDVDGGVNVGMSTAFAYLVLPQIVFYAMFAVMMAILNTKGVFKPGAWAPVVNNCVTLAVLGIYWLLPRDTKLSPNDSVTITDPHIMLLGLGTTVGVIVQAAIMVPYLRKAGIDMRPLWGLDDRLKQFGGMALAIVVYVAISQVGWIVNNRIASDQGAAPTIYMQAWQLLQVPYGVIGVTLLTAVMPRLSRNAADGDDKAVVKDLTMASKLTMLALVPVITFFTAFGTLIAPALFAYGSYSMETANVLGWTISFSAFTLIPYALVLLHLRVFYAREEVWTPTFIIAGVTVTKLTLAFAAPHIASEPRLVVVLLGAANGMGFVAGAIIGHRLLKRSLGHLGMKSVARTSAWALGASVISALIVWRIDALVDRFLIPDGFTFGFLIRLLITGVLFLVIVMVLLSFTKLPEVRTIGASFARLPGVGRFFRGAATADAEAKTDTEVGQGARITEMDLTGISGMSGMAGMTGQDVVGAAMPPLSAGRVRGPRLVPGAPILHGRFRLLSDHGGSPTARLWQARDNESGDLVALTILDPQLAGARPGDLLERTDTLARVKSPAVATIREICDARTLVVVVSDWTEGAPLTRVADSGPDPLAAGYALADLADAAGAAADIDGALGIDHRNRVRISSEGRAVLAFPGVLPSSSPRQDIHAIRVSLDLLLSSVDPAEVPERLRAIADDTQNVDGIDGHTLAKRLREATTETFDSDLVTTVDVAPNPEQRAGFGAAPEKPGRTALSAGITIGGIFLVVALAVVAVAFFGGDRRDSPVTTDSIRGGGTSSTAEAPGNTTPEEIDPLWAAEWAPTDAGTGTLDNPDDAPLIIDGDTGTTWSSAEYFAQLGDGPESLKPGIGLLLQLPDTTTVTEVQLEGLTEGTRIELRLAPRGGDLDSLEQATLLDAQTASGETMTLSQDIGGDGTEGADGDVDAEALENAVSGDRVLLWITELPMPDAASVGEVTVTGIQ</sequence>
<evidence type="ECO:0000256" key="9">
    <source>
        <dbReference type="SAM" id="Phobius"/>
    </source>
</evidence>
<feature type="transmembrane region" description="Helical" evidence="9">
    <location>
        <begin position="176"/>
        <end position="202"/>
    </location>
</feature>
<comment type="subcellular location">
    <subcellularLocation>
        <location evidence="1">Cell membrane</location>
        <topology evidence="1">Multi-pass membrane protein</topology>
    </subcellularLocation>
</comment>
<feature type="transmembrane region" description="Helical" evidence="9">
    <location>
        <begin position="514"/>
        <end position="538"/>
    </location>
</feature>
<keyword evidence="3 9" id="KW-0812">Transmembrane</keyword>
<evidence type="ECO:0000256" key="5">
    <source>
        <dbReference type="ARBA" id="ARBA00022984"/>
    </source>
</evidence>
<accession>A0A9D2QFZ3</accession>
<dbReference type="Pfam" id="PF03023">
    <property type="entry name" value="MurJ"/>
    <property type="match status" value="1"/>
</dbReference>
<dbReference type="PANTHER" id="PTHR47019:SF1">
    <property type="entry name" value="LIPID II FLIPPASE MURJ"/>
    <property type="match status" value="1"/>
</dbReference>
<evidence type="ECO:0000256" key="7">
    <source>
        <dbReference type="ARBA" id="ARBA00023136"/>
    </source>
</evidence>
<dbReference type="CDD" id="cd13973">
    <property type="entry name" value="PK_MviN-like"/>
    <property type="match status" value="1"/>
</dbReference>
<evidence type="ECO:0000256" key="4">
    <source>
        <dbReference type="ARBA" id="ARBA00022960"/>
    </source>
</evidence>
<feature type="transmembrane region" description="Helical" evidence="9">
    <location>
        <begin position="118"/>
        <end position="139"/>
    </location>
</feature>
<feature type="transmembrane region" description="Helical" evidence="9">
    <location>
        <begin position="374"/>
        <end position="396"/>
    </location>
</feature>
<evidence type="ECO:0000313" key="10">
    <source>
        <dbReference type="EMBL" id="HJC85855.1"/>
    </source>
</evidence>